<dbReference type="STRING" id="45670.SN16_10040"/>
<evidence type="ECO:0000256" key="1">
    <source>
        <dbReference type="SAM" id="MobiDB-lite"/>
    </source>
</evidence>
<dbReference type="SUPFAM" id="SSF52777">
    <property type="entry name" value="CoA-dependent acyltransferases"/>
    <property type="match status" value="1"/>
</dbReference>
<dbReference type="GO" id="GO:0016740">
    <property type="term" value="F:transferase activity"/>
    <property type="evidence" value="ECO:0007669"/>
    <property type="project" value="UniProtKB-KW"/>
</dbReference>
<dbReference type="OrthoDB" id="4876345at2"/>
<reference evidence="3" key="3">
    <citation type="submission" date="2022-12" db="EMBL/GenBank/DDBJ databases">
        <title>Genome analysis and biological profiling of marine Salinicoccus roseus MOSEL-ME25.</title>
        <authorList>
            <person name="Mirza F.T."/>
            <person name="Xie Y."/>
            <person name="Shinwari Z.K."/>
        </authorList>
    </citation>
    <scope>NUCLEOTIDE SEQUENCE</scope>
    <source>
        <strain evidence="3">MOSEL-ME25</strain>
    </source>
</reference>
<dbReference type="Proteomes" id="UP000527860">
    <property type="component" value="Unassembled WGS sequence"/>
</dbReference>
<name>A0A0C2H913_9STAP</name>
<dbReference type="AlphaFoldDB" id="A0A0C2H913"/>
<feature type="region of interest" description="Disordered" evidence="1">
    <location>
        <begin position="144"/>
        <end position="177"/>
    </location>
</feature>
<reference evidence="2 4" key="1">
    <citation type="submission" date="2015-01" db="EMBL/GenBank/DDBJ databases">
        <title>Genome sequences of high lactate-tolerant strain Salinicoccus roseus W12 with industrial interest.</title>
        <authorList>
            <person name="Wang H."/>
            <person name="Yu B."/>
        </authorList>
    </citation>
    <scope>NUCLEOTIDE SEQUENCE [LARGE SCALE GENOMIC DNA]</scope>
    <source>
        <strain evidence="2 4">W12</strain>
    </source>
</reference>
<evidence type="ECO:0000313" key="3">
    <source>
        <dbReference type="EMBL" id="MDB0581146.1"/>
    </source>
</evidence>
<dbReference type="GeneID" id="77845896"/>
<dbReference type="EMBL" id="JXII01000008">
    <property type="protein sequence ID" value="KIH70280.1"/>
    <property type="molecule type" value="Genomic_DNA"/>
</dbReference>
<dbReference type="PANTHER" id="PTHR28037:SF1">
    <property type="entry name" value="ALCOHOL O-ACETYLTRANSFERASE 1-RELATED"/>
    <property type="match status" value="1"/>
</dbReference>
<gene>
    <name evidence="3" type="ORF">F7P68_0011450</name>
    <name evidence="2" type="ORF">SN16_10040</name>
</gene>
<organism evidence="2 4">
    <name type="scientific">Salinicoccus roseus</name>
    <dbReference type="NCBI Taxonomy" id="45670"/>
    <lineage>
        <taxon>Bacteria</taxon>
        <taxon>Bacillati</taxon>
        <taxon>Bacillota</taxon>
        <taxon>Bacilli</taxon>
        <taxon>Bacillales</taxon>
        <taxon>Staphylococcaceae</taxon>
        <taxon>Salinicoccus</taxon>
    </lineage>
</organism>
<dbReference type="EMBL" id="JABEVU030000001">
    <property type="protein sequence ID" value="MDB0581146.1"/>
    <property type="molecule type" value="Genomic_DNA"/>
</dbReference>
<dbReference type="PANTHER" id="PTHR28037">
    <property type="entry name" value="ALCOHOL O-ACETYLTRANSFERASE 1-RELATED"/>
    <property type="match status" value="1"/>
</dbReference>
<evidence type="ECO:0000313" key="2">
    <source>
        <dbReference type="EMBL" id="KIH70280.1"/>
    </source>
</evidence>
<reference evidence="3" key="2">
    <citation type="submission" date="2020-04" db="EMBL/GenBank/DDBJ databases">
        <authorList>
            <person name="Tanveer F."/>
            <person name="Xie Y."/>
            <person name="Shinwari Z.K."/>
        </authorList>
    </citation>
    <scope>NUCLEOTIDE SEQUENCE</scope>
    <source>
        <strain evidence="3">MOSEL-ME25</strain>
    </source>
</reference>
<comment type="caution">
    <text evidence="2">The sequence shown here is derived from an EMBL/GenBank/DDBJ whole genome shotgun (WGS) entry which is preliminary data.</text>
</comment>
<keyword evidence="2" id="KW-0808">Transferase</keyword>
<accession>A0A0C2H913</accession>
<protein>
    <submittedName>
        <fullName evidence="2">Alcohol acetyltransferase</fullName>
    </submittedName>
</protein>
<sequence length="425" mass="48598">MDEWYRIDNTGKIFHAVSDTTNSSVFRVAMILKEQVDPECLQSALDIVAVRFPTLTVRVRKGLFWDFMEHNDEQLLVKQEVDHPCAPIDRKENNAYLIRVLYYEHRISVEIFHSLTDGGGAMEFLKTLVYQYLRLKEHDVTADDKVLRPEGSPKREETEDSFERYATSHSVRRPEKRGEKAYQIEGKMLDPPGIHVVHGVVDASALNRHAKSLGTSLTGLLTSVLIDVVHEEKIRQGSPEGNVVVALPISLRRAFPSETLRNFFSVANIGVPMDGYMQFDDIIGTVTEQLMEKTDKARLQQGINRFVSLQSSLFIRATPVFLKYPIMRFGFNQIGERAKTMTLSNLGNLTLPESMKPHVKRMEIILYPTRKSPINCGVGTLNDQLTVTFARSIEESTIIRSFFRRLRQMTGLEVMVYSNRWGEER</sequence>
<dbReference type="RefSeq" id="WP_040106483.1">
    <property type="nucleotide sequence ID" value="NZ_JABEVU030000001.1"/>
</dbReference>
<dbReference type="Proteomes" id="UP000031546">
    <property type="component" value="Unassembled WGS sequence"/>
</dbReference>
<dbReference type="InterPro" id="IPR052058">
    <property type="entry name" value="Alcohol_O-acetyltransferase"/>
</dbReference>
<keyword evidence="5" id="KW-1185">Reference proteome</keyword>
<feature type="compositionally biased region" description="Basic and acidic residues" evidence="1">
    <location>
        <begin position="144"/>
        <end position="163"/>
    </location>
</feature>
<dbReference type="Gene3D" id="3.30.559.10">
    <property type="entry name" value="Chloramphenicol acetyltransferase-like domain"/>
    <property type="match status" value="1"/>
</dbReference>
<evidence type="ECO:0000313" key="5">
    <source>
        <dbReference type="Proteomes" id="UP000527860"/>
    </source>
</evidence>
<dbReference type="InterPro" id="IPR023213">
    <property type="entry name" value="CAT-like_dom_sf"/>
</dbReference>
<proteinExistence type="predicted"/>
<evidence type="ECO:0000313" key="4">
    <source>
        <dbReference type="Proteomes" id="UP000031546"/>
    </source>
</evidence>
<dbReference type="Gene3D" id="3.30.559.30">
    <property type="entry name" value="Nonribosomal peptide synthetase, condensation domain"/>
    <property type="match status" value="1"/>
</dbReference>